<dbReference type="EMBL" id="GBXM01090484">
    <property type="protein sequence ID" value="JAH18093.1"/>
    <property type="molecule type" value="Transcribed_RNA"/>
</dbReference>
<accession>A0A0E9QPJ6</accession>
<dbReference type="AlphaFoldDB" id="A0A0E9QPJ6"/>
<organism evidence="1">
    <name type="scientific">Anguilla anguilla</name>
    <name type="common">European freshwater eel</name>
    <name type="synonym">Muraena anguilla</name>
    <dbReference type="NCBI Taxonomy" id="7936"/>
    <lineage>
        <taxon>Eukaryota</taxon>
        <taxon>Metazoa</taxon>
        <taxon>Chordata</taxon>
        <taxon>Craniata</taxon>
        <taxon>Vertebrata</taxon>
        <taxon>Euteleostomi</taxon>
        <taxon>Actinopterygii</taxon>
        <taxon>Neopterygii</taxon>
        <taxon>Teleostei</taxon>
        <taxon>Anguilliformes</taxon>
        <taxon>Anguillidae</taxon>
        <taxon>Anguilla</taxon>
    </lineage>
</organism>
<reference evidence="1" key="2">
    <citation type="journal article" date="2015" name="Fish Shellfish Immunol.">
        <title>Early steps in the European eel (Anguilla anguilla)-Vibrio vulnificus interaction in the gills: Role of the RtxA13 toxin.</title>
        <authorList>
            <person name="Callol A."/>
            <person name="Pajuelo D."/>
            <person name="Ebbesson L."/>
            <person name="Teles M."/>
            <person name="MacKenzie S."/>
            <person name="Amaro C."/>
        </authorList>
    </citation>
    <scope>NUCLEOTIDE SEQUENCE</scope>
</reference>
<sequence length="23" mass="2574">MPGISLFYCTGYRSLTAQDYLSS</sequence>
<name>A0A0E9QPJ6_ANGAN</name>
<evidence type="ECO:0000313" key="1">
    <source>
        <dbReference type="EMBL" id="JAH18093.1"/>
    </source>
</evidence>
<protein>
    <submittedName>
        <fullName evidence="1">Uncharacterized protein</fullName>
    </submittedName>
</protein>
<reference evidence="1" key="1">
    <citation type="submission" date="2014-11" db="EMBL/GenBank/DDBJ databases">
        <authorList>
            <person name="Amaro Gonzalez C."/>
        </authorList>
    </citation>
    <scope>NUCLEOTIDE SEQUENCE</scope>
</reference>
<proteinExistence type="predicted"/>